<evidence type="ECO:0000313" key="3">
    <source>
        <dbReference type="EMBL" id="WQG91605.1"/>
    </source>
</evidence>
<reference evidence="3 5" key="2">
    <citation type="submission" date="2023-11" db="EMBL/GenBank/DDBJ databases">
        <title>MicrobeMod: A computational toolkit for identifying prokaryotic methylation and restriction-modification with nanopore sequencing.</title>
        <authorList>
            <person name="Crits-Christoph A."/>
            <person name="Kang S.C."/>
            <person name="Lee H."/>
            <person name="Ostrov N."/>
        </authorList>
    </citation>
    <scope>NUCLEOTIDE SEQUENCE [LARGE SCALE GENOMIC DNA]</scope>
    <source>
        <strain evidence="3 5">ATCC 23090</strain>
    </source>
</reference>
<keyword evidence="1" id="KW-0732">Signal</keyword>
<protein>
    <submittedName>
        <fullName evidence="3">PorP/SprF family type IX secretion system membrane protein</fullName>
    </submittedName>
    <submittedName>
        <fullName evidence="2">Type IX secretion system membrane protein, PorP/SprF family</fullName>
    </submittedName>
</protein>
<name>A0A1K1MKP0_9BACT</name>
<evidence type="ECO:0000313" key="4">
    <source>
        <dbReference type="Proteomes" id="UP000183788"/>
    </source>
</evidence>
<dbReference type="NCBIfam" id="TIGR03519">
    <property type="entry name" value="T9SS_PorP_fam"/>
    <property type="match status" value="1"/>
</dbReference>
<feature type="signal peptide" evidence="1">
    <location>
        <begin position="1"/>
        <end position="17"/>
    </location>
</feature>
<dbReference type="RefSeq" id="WP_072357187.1">
    <property type="nucleotide sequence ID" value="NZ_CBHWAX010000164.1"/>
</dbReference>
<dbReference type="InterPro" id="IPR019861">
    <property type="entry name" value="PorP/SprF_Bacteroidetes"/>
</dbReference>
<reference evidence="2 4" key="1">
    <citation type="submission" date="2016-11" db="EMBL/GenBank/DDBJ databases">
        <authorList>
            <person name="Jaros S."/>
            <person name="Januszkiewicz K."/>
            <person name="Wedrychowicz H."/>
        </authorList>
    </citation>
    <scope>NUCLEOTIDE SEQUENCE [LARGE SCALE GENOMIC DNA]</scope>
    <source>
        <strain evidence="2 4">DSM 784</strain>
    </source>
</reference>
<dbReference type="OrthoDB" id="1186563at2"/>
<proteinExistence type="predicted"/>
<dbReference type="STRING" id="1004.SAMN05661012_00662"/>
<dbReference type="Pfam" id="PF11751">
    <property type="entry name" value="PorP_SprF"/>
    <property type="match status" value="1"/>
</dbReference>
<sequence>MKKIIAFLTLYSLNLSAQDVGYSQYYDQPLQRNPALAGIFEGDIRVTASYRNQWQSVTVPYRTYGLSAEYKTPFHALFSENSTVTYGLQVLRDVAGTSEFSTTQIMPAVNSSFYIGREKVSYISVAFMGGLMQQRFDPGKLQFNDQFVMGSNGAFSILPSSRQTFDQTSVSYFDLAAGVSYNGTLKNEVDLFIGAAGYHLNSPQVGFFKGNQITLNKRISLNAGLSVPTSETNRFILYADYFRQFKRIIPIEAVGISTMQFGAMYSWDFSDQMDLSRNFTIGVLYRKNDAIIPVVRMEMYNFLFGLSYDVNVDKLAVASQRRGGLELIVSYRGFLSSRNESRRQTLCPTFRR</sequence>
<dbReference type="EMBL" id="FPIZ01000002">
    <property type="protein sequence ID" value="SFW23711.1"/>
    <property type="molecule type" value="Genomic_DNA"/>
</dbReference>
<gene>
    <name evidence="2" type="ORF">SAMN05661012_00662</name>
    <name evidence="3" type="ORF">SR876_08830</name>
</gene>
<dbReference type="Proteomes" id="UP000183788">
    <property type="component" value="Unassembled WGS sequence"/>
</dbReference>
<evidence type="ECO:0000313" key="2">
    <source>
        <dbReference type="EMBL" id="SFW23711.1"/>
    </source>
</evidence>
<dbReference type="AlphaFoldDB" id="A0A1K1MKP0"/>
<evidence type="ECO:0000313" key="5">
    <source>
        <dbReference type="Proteomes" id="UP001326715"/>
    </source>
</evidence>
<keyword evidence="5" id="KW-1185">Reference proteome</keyword>
<dbReference type="EMBL" id="CP140154">
    <property type="protein sequence ID" value="WQG91605.1"/>
    <property type="molecule type" value="Genomic_DNA"/>
</dbReference>
<organism evidence="2 4">
    <name type="scientific">Chitinophaga sancti</name>
    <dbReference type="NCBI Taxonomy" id="1004"/>
    <lineage>
        <taxon>Bacteria</taxon>
        <taxon>Pseudomonadati</taxon>
        <taxon>Bacteroidota</taxon>
        <taxon>Chitinophagia</taxon>
        <taxon>Chitinophagales</taxon>
        <taxon>Chitinophagaceae</taxon>
        <taxon>Chitinophaga</taxon>
    </lineage>
</organism>
<evidence type="ECO:0000256" key="1">
    <source>
        <dbReference type="SAM" id="SignalP"/>
    </source>
</evidence>
<accession>A0A1K1MKP0</accession>
<dbReference type="Proteomes" id="UP001326715">
    <property type="component" value="Chromosome"/>
</dbReference>
<feature type="chain" id="PRO_5012091712" evidence="1">
    <location>
        <begin position="18"/>
        <end position="352"/>
    </location>
</feature>